<proteinExistence type="inferred from homology"/>
<evidence type="ECO:0000256" key="3">
    <source>
        <dbReference type="ARBA" id="ARBA00022989"/>
    </source>
</evidence>
<evidence type="ECO:0000256" key="7">
    <source>
        <dbReference type="SAM" id="Phobius"/>
    </source>
</evidence>
<feature type="transmembrane region" description="Helical" evidence="7">
    <location>
        <begin position="168"/>
        <end position="190"/>
    </location>
</feature>
<evidence type="ECO:0000313" key="10">
    <source>
        <dbReference type="Proteomes" id="UP000799757"/>
    </source>
</evidence>
<feature type="region of interest" description="Disordered" evidence="6">
    <location>
        <begin position="283"/>
        <end position="317"/>
    </location>
</feature>
<evidence type="ECO:0000256" key="1">
    <source>
        <dbReference type="ARBA" id="ARBA00004141"/>
    </source>
</evidence>
<dbReference type="OrthoDB" id="5417844at2759"/>
<name>A0A6A6XDL4_9PLEO</name>
<evidence type="ECO:0000313" key="9">
    <source>
        <dbReference type="EMBL" id="KAF2794214.1"/>
    </source>
</evidence>
<evidence type="ECO:0000256" key="2">
    <source>
        <dbReference type="ARBA" id="ARBA00022692"/>
    </source>
</evidence>
<gene>
    <name evidence="9" type="ORF">K505DRAFT_337152</name>
</gene>
<evidence type="ECO:0000256" key="6">
    <source>
        <dbReference type="SAM" id="MobiDB-lite"/>
    </source>
</evidence>
<comment type="similarity">
    <text evidence="5">Belongs to the SAT4 family.</text>
</comment>
<feature type="transmembrane region" description="Helical" evidence="7">
    <location>
        <begin position="124"/>
        <end position="145"/>
    </location>
</feature>
<evidence type="ECO:0000256" key="4">
    <source>
        <dbReference type="ARBA" id="ARBA00023136"/>
    </source>
</evidence>
<feature type="transmembrane region" description="Helical" evidence="7">
    <location>
        <begin position="13"/>
        <end position="32"/>
    </location>
</feature>
<dbReference type="GO" id="GO:0016020">
    <property type="term" value="C:membrane"/>
    <property type="evidence" value="ECO:0007669"/>
    <property type="project" value="UniProtKB-SubCell"/>
</dbReference>
<feature type="transmembrane region" description="Helical" evidence="7">
    <location>
        <begin position="44"/>
        <end position="67"/>
    </location>
</feature>
<dbReference type="InterPro" id="IPR052337">
    <property type="entry name" value="SAT4-like"/>
</dbReference>
<feature type="transmembrane region" description="Helical" evidence="7">
    <location>
        <begin position="202"/>
        <end position="224"/>
    </location>
</feature>
<reference evidence="9" key="1">
    <citation type="journal article" date="2020" name="Stud. Mycol.">
        <title>101 Dothideomycetes genomes: a test case for predicting lifestyles and emergence of pathogens.</title>
        <authorList>
            <person name="Haridas S."/>
            <person name="Albert R."/>
            <person name="Binder M."/>
            <person name="Bloem J."/>
            <person name="Labutti K."/>
            <person name="Salamov A."/>
            <person name="Andreopoulos B."/>
            <person name="Baker S."/>
            <person name="Barry K."/>
            <person name="Bills G."/>
            <person name="Bluhm B."/>
            <person name="Cannon C."/>
            <person name="Castanera R."/>
            <person name="Culley D."/>
            <person name="Daum C."/>
            <person name="Ezra D."/>
            <person name="Gonzalez J."/>
            <person name="Henrissat B."/>
            <person name="Kuo A."/>
            <person name="Liang C."/>
            <person name="Lipzen A."/>
            <person name="Lutzoni F."/>
            <person name="Magnuson J."/>
            <person name="Mondo S."/>
            <person name="Nolan M."/>
            <person name="Ohm R."/>
            <person name="Pangilinan J."/>
            <person name="Park H.-J."/>
            <person name="Ramirez L."/>
            <person name="Alfaro M."/>
            <person name="Sun H."/>
            <person name="Tritt A."/>
            <person name="Yoshinaga Y."/>
            <person name="Zwiers L.-H."/>
            <person name="Turgeon B."/>
            <person name="Goodwin S."/>
            <person name="Spatafora J."/>
            <person name="Crous P."/>
            <person name="Grigoriev I."/>
        </authorList>
    </citation>
    <scope>NUCLEOTIDE SEQUENCE</scope>
    <source>
        <strain evidence="9">CBS 109.77</strain>
    </source>
</reference>
<feature type="transmembrane region" description="Helical" evidence="7">
    <location>
        <begin position="87"/>
        <end position="112"/>
    </location>
</feature>
<sequence>MESLESFHHRLDGAAISTYVLIMILVPLKLWCRKRAGGWRNLGLDDAISVVSLLSANGFFWICIIGMRKSLGHQVTEVETADLIQFLYYVFWGQILYLTSIAITKFSILAFYWRLFSVTARIPIMVVTFVVFAWLMSLLFIVIFACNPVRGSWDITITTAKCIPVKSIYLGGSVPNVITDAILVMMPIPYVWRLHAPLAQRIILASMFMLGIFIAIVSIIRLRIFLSIPIATSANVTYNFREVIVWSIVEINIGLTCACLPSLKPAIGFLGLNKLFSLSANSRPSNATPGPGGTDDRPSNFVQSGRSRGGRKKGSTGGLFSTLAGLTKLDSEEDGFKIIDDDGQKRGLGHGDVELARVSHDSDRGGSRGTMHTAKAGGITVQRDWSVRTG</sequence>
<dbReference type="EMBL" id="MU001899">
    <property type="protein sequence ID" value="KAF2794214.1"/>
    <property type="molecule type" value="Genomic_DNA"/>
</dbReference>
<feature type="domain" description="Rhodopsin" evidence="8">
    <location>
        <begin position="29"/>
        <end position="267"/>
    </location>
</feature>
<dbReference type="Pfam" id="PF20684">
    <property type="entry name" value="Fung_rhodopsin"/>
    <property type="match status" value="1"/>
</dbReference>
<feature type="region of interest" description="Disordered" evidence="6">
    <location>
        <begin position="359"/>
        <end position="390"/>
    </location>
</feature>
<evidence type="ECO:0000256" key="5">
    <source>
        <dbReference type="ARBA" id="ARBA00038359"/>
    </source>
</evidence>
<keyword evidence="3 7" id="KW-1133">Transmembrane helix</keyword>
<keyword evidence="4 7" id="KW-0472">Membrane</keyword>
<dbReference type="InterPro" id="IPR049326">
    <property type="entry name" value="Rhodopsin_dom_fungi"/>
</dbReference>
<dbReference type="PANTHER" id="PTHR33048">
    <property type="entry name" value="PTH11-LIKE INTEGRAL MEMBRANE PROTEIN (AFU_ORTHOLOGUE AFUA_5G11245)"/>
    <property type="match status" value="1"/>
</dbReference>
<keyword evidence="10" id="KW-1185">Reference proteome</keyword>
<dbReference type="PANTHER" id="PTHR33048:SF47">
    <property type="entry name" value="INTEGRAL MEMBRANE PROTEIN-RELATED"/>
    <property type="match status" value="1"/>
</dbReference>
<protein>
    <recommendedName>
        <fullName evidence="8">Rhodopsin domain-containing protein</fullName>
    </recommendedName>
</protein>
<evidence type="ECO:0000259" key="8">
    <source>
        <dbReference type="Pfam" id="PF20684"/>
    </source>
</evidence>
<dbReference type="Proteomes" id="UP000799757">
    <property type="component" value="Unassembled WGS sequence"/>
</dbReference>
<accession>A0A6A6XDL4</accession>
<comment type="subcellular location">
    <subcellularLocation>
        <location evidence="1">Membrane</location>
        <topology evidence="1">Multi-pass membrane protein</topology>
    </subcellularLocation>
</comment>
<dbReference type="AlphaFoldDB" id="A0A6A6XDL4"/>
<organism evidence="9 10">
    <name type="scientific">Melanomma pulvis-pyrius CBS 109.77</name>
    <dbReference type="NCBI Taxonomy" id="1314802"/>
    <lineage>
        <taxon>Eukaryota</taxon>
        <taxon>Fungi</taxon>
        <taxon>Dikarya</taxon>
        <taxon>Ascomycota</taxon>
        <taxon>Pezizomycotina</taxon>
        <taxon>Dothideomycetes</taxon>
        <taxon>Pleosporomycetidae</taxon>
        <taxon>Pleosporales</taxon>
        <taxon>Melanommataceae</taxon>
        <taxon>Melanomma</taxon>
    </lineage>
</organism>
<keyword evidence="2 7" id="KW-0812">Transmembrane</keyword>